<gene>
    <name evidence="1" type="ORF">LTR97_004412</name>
</gene>
<comment type="caution">
    <text evidence="1">The sequence shown here is derived from an EMBL/GenBank/DDBJ whole genome shotgun (WGS) entry which is preliminary data.</text>
</comment>
<dbReference type="SUPFAM" id="SSF69118">
    <property type="entry name" value="AhpD-like"/>
    <property type="match status" value="1"/>
</dbReference>
<dbReference type="EMBL" id="JAVRQU010000006">
    <property type="protein sequence ID" value="KAK5701597.1"/>
    <property type="molecule type" value="Genomic_DNA"/>
</dbReference>
<dbReference type="PANTHER" id="PTHR28180:SF5">
    <property type="entry name" value="DNA POLYMERASE ALPHA SUBUNIT B"/>
    <property type="match status" value="1"/>
</dbReference>
<sequence length="244" mass="28079">MASTNPSTEEALQLFKDIEQHFPTKALGDERWYILVISAITGGGHPGFTKELYLYLISKPQYQTAEQRQALMRRLREALVKLVSVVGVPKPLEAVFSMGEVEREEDKDYSFSREHWQSGEANQQRGRDWLAQIYRHNDQKTQEMMSAHKDLRWISIEITYGLYLSDHTILDGIDTELVVLSGIMIQNLARETGWHLRGTRRIGVSHDDVELIQQCIEKVASFCGLQLTRVPRVKDIEHEVNEQA</sequence>
<evidence type="ECO:0000313" key="2">
    <source>
        <dbReference type="Proteomes" id="UP001310594"/>
    </source>
</evidence>
<dbReference type="InterPro" id="IPR029032">
    <property type="entry name" value="AhpD-like"/>
</dbReference>
<protein>
    <submittedName>
        <fullName evidence="1">Uncharacterized protein</fullName>
    </submittedName>
</protein>
<dbReference type="InterPro" id="IPR052999">
    <property type="entry name" value="PTS1_Protein"/>
</dbReference>
<proteinExistence type="predicted"/>
<accession>A0AAN7W7D3</accession>
<dbReference type="Gene3D" id="1.20.1290.10">
    <property type="entry name" value="AhpD-like"/>
    <property type="match status" value="1"/>
</dbReference>
<evidence type="ECO:0000313" key="1">
    <source>
        <dbReference type="EMBL" id="KAK5701597.1"/>
    </source>
</evidence>
<organism evidence="1 2">
    <name type="scientific">Elasticomyces elasticus</name>
    <dbReference type="NCBI Taxonomy" id="574655"/>
    <lineage>
        <taxon>Eukaryota</taxon>
        <taxon>Fungi</taxon>
        <taxon>Dikarya</taxon>
        <taxon>Ascomycota</taxon>
        <taxon>Pezizomycotina</taxon>
        <taxon>Dothideomycetes</taxon>
        <taxon>Dothideomycetidae</taxon>
        <taxon>Mycosphaerellales</taxon>
        <taxon>Teratosphaeriaceae</taxon>
        <taxon>Elasticomyces</taxon>
    </lineage>
</organism>
<dbReference type="PANTHER" id="PTHR28180">
    <property type="entry name" value="CONSERVED MITOCHONDRIAL PROTEIN-RELATED"/>
    <property type="match status" value="1"/>
</dbReference>
<dbReference type="AlphaFoldDB" id="A0AAN7W7D3"/>
<reference evidence="1" key="1">
    <citation type="submission" date="2023-08" db="EMBL/GenBank/DDBJ databases">
        <title>Black Yeasts Isolated from many extreme environments.</title>
        <authorList>
            <person name="Coleine C."/>
            <person name="Stajich J.E."/>
            <person name="Selbmann L."/>
        </authorList>
    </citation>
    <scope>NUCLEOTIDE SEQUENCE</scope>
    <source>
        <strain evidence="1">CCFEE 5810</strain>
    </source>
</reference>
<name>A0AAN7W7D3_9PEZI</name>
<dbReference type="Proteomes" id="UP001310594">
    <property type="component" value="Unassembled WGS sequence"/>
</dbReference>